<accession>A0A7C2VLG2</accession>
<feature type="compositionally biased region" description="Polar residues" evidence="1">
    <location>
        <begin position="33"/>
        <end position="45"/>
    </location>
</feature>
<feature type="region of interest" description="Disordered" evidence="1">
    <location>
        <begin position="1"/>
        <end position="55"/>
    </location>
</feature>
<protein>
    <submittedName>
        <fullName evidence="2">Uncharacterized protein</fullName>
    </submittedName>
</protein>
<feature type="compositionally biased region" description="Basic residues" evidence="1">
    <location>
        <begin position="1"/>
        <end position="13"/>
    </location>
</feature>
<reference evidence="2" key="1">
    <citation type="journal article" date="2020" name="mSystems">
        <title>Genome- and Community-Level Interaction Insights into Carbon Utilization and Element Cycling Functions of Hydrothermarchaeota in Hydrothermal Sediment.</title>
        <authorList>
            <person name="Zhou Z."/>
            <person name="Liu Y."/>
            <person name="Xu W."/>
            <person name="Pan J."/>
            <person name="Luo Z.H."/>
            <person name="Li M."/>
        </authorList>
    </citation>
    <scope>NUCLEOTIDE SEQUENCE [LARGE SCALE GENOMIC DNA]</scope>
    <source>
        <strain evidence="2">SpSt-16</strain>
    </source>
</reference>
<comment type="caution">
    <text evidence="2">The sequence shown here is derived from an EMBL/GenBank/DDBJ whole genome shotgun (WGS) entry which is preliminary data.</text>
</comment>
<sequence>MAKKGAASRRKKKTLDSVLPSHSTRAEEVGQEGINSRNVASTRQSKQARKSSTKRNVVETESWVDRYLDELVEAFNLDMLGLSPEESRYIVVRLVDILRGESSSLNKESIKRRFNRYIQQMNQLIAQHILELREELTVNQLEFVVNNIGEAILGYAPRLYKEVMRLGRADLLDVLRNVWRTYWVQRKYHLLPVTCPRCGFDSLMPDLVCIVCGAVVDEKELKQFVEFEKLLEDFVKQYSEEDVQKTLVYGYLYLNSLGLKPPTHERDKLDLEILLTSKEKDLLKTLLEKKRGE</sequence>
<evidence type="ECO:0000313" key="2">
    <source>
        <dbReference type="EMBL" id="HEW52980.1"/>
    </source>
</evidence>
<name>A0A7C2VLG2_9CREN</name>
<dbReference type="SUPFAM" id="SSF57783">
    <property type="entry name" value="Zinc beta-ribbon"/>
    <property type="match status" value="1"/>
</dbReference>
<proteinExistence type="predicted"/>
<dbReference type="EMBL" id="DSGT01000006">
    <property type="protein sequence ID" value="HEW52980.1"/>
    <property type="molecule type" value="Genomic_DNA"/>
</dbReference>
<evidence type="ECO:0000256" key="1">
    <source>
        <dbReference type="SAM" id="MobiDB-lite"/>
    </source>
</evidence>
<gene>
    <name evidence="2" type="ORF">ENO77_02250</name>
</gene>
<organism evidence="2">
    <name type="scientific">Ignisphaera aggregans</name>
    <dbReference type="NCBI Taxonomy" id="334771"/>
    <lineage>
        <taxon>Archaea</taxon>
        <taxon>Thermoproteota</taxon>
        <taxon>Thermoprotei</taxon>
        <taxon>Desulfurococcales</taxon>
        <taxon>Desulfurococcaceae</taxon>
        <taxon>Ignisphaera</taxon>
    </lineage>
</organism>
<dbReference type="AlphaFoldDB" id="A0A7C2VLG2"/>